<dbReference type="GO" id="GO:0005783">
    <property type="term" value="C:endoplasmic reticulum"/>
    <property type="evidence" value="ECO:0007669"/>
    <property type="project" value="TreeGrafter"/>
</dbReference>
<proteinExistence type="inferred from homology"/>
<dbReference type="EMBL" id="JAWDJX010000001">
    <property type="protein sequence ID" value="KAK3058697.1"/>
    <property type="molecule type" value="Genomic_DNA"/>
</dbReference>
<sequence length="271" mass="30326">MNEVDRDALGWAEEKQHLIRDGLIIDSMPSTGTGPVIDLTTILSLISTLAILGTAYLASTHFLPASASTKTRVLFIWHAFDSLIHAILEGSFLYNCFFSYTTNSALWGGKNSVSAYLPPNVYFLGHKDRLYGSEYGTNPFAALWRVYALADARWGGSDLTVISLELLTVFIGAPLSAWICYCLVKGRKDSWFWMIVLATGELYGGFMTFAPEWLSGNPNLDTSNWMYLWLYLFFFNTLWVWIPLWILYEGYGVLTGASGSKGQAMGGKKRR</sequence>
<dbReference type="InterPro" id="IPR007905">
    <property type="entry name" value="EBP"/>
</dbReference>
<dbReference type="AlphaFoldDB" id="A0AAJ0GJB1"/>
<feature type="transmembrane region" description="Helical" evidence="7">
    <location>
        <begin position="161"/>
        <end position="184"/>
    </location>
</feature>
<keyword evidence="4 6" id="KW-1133">Transmembrane helix</keyword>
<comment type="similarity">
    <text evidence="2">Belongs to the EBP family.</text>
</comment>
<evidence type="ECO:0000256" key="1">
    <source>
        <dbReference type="ARBA" id="ARBA00004141"/>
    </source>
</evidence>
<dbReference type="PROSITE" id="PS51751">
    <property type="entry name" value="EXPERA"/>
    <property type="match status" value="1"/>
</dbReference>
<keyword evidence="3 6" id="KW-0812">Transmembrane</keyword>
<organism evidence="9 10">
    <name type="scientific">Extremus antarcticus</name>
    <dbReference type="NCBI Taxonomy" id="702011"/>
    <lineage>
        <taxon>Eukaryota</taxon>
        <taxon>Fungi</taxon>
        <taxon>Dikarya</taxon>
        <taxon>Ascomycota</taxon>
        <taxon>Pezizomycotina</taxon>
        <taxon>Dothideomycetes</taxon>
        <taxon>Dothideomycetidae</taxon>
        <taxon>Mycosphaerellales</taxon>
        <taxon>Extremaceae</taxon>
        <taxon>Extremus</taxon>
    </lineage>
</organism>
<feature type="transmembrane region" description="Helical" evidence="7">
    <location>
        <begin position="226"/>
        <end position="248"/>
    </location>
</feature>
<dbReference type="PANTHER" id="PTHR14207">
    <property type="entry name" value="STEROL ISOMERASE"/>
    <property type="match status" value="1"/>
</dbReference>
<dbReference type="InterPro" id="IPR033118">
    <property type="entry name" value="EXPERA"/>
</dbReference>
<dbReference type="GO" id="GO:0016020">
    <property type="term" value="C:membrane"/>
    <property type="evidence" value="ECO:0007669"/>
    <property type="project" value="UniProtKB-SubCell"/>
</dbReference>
<evidence type="ECO:0000256" key="3">
    <source>
        <dbReference type="ARBA" id="ARBA00022692"/>
    </source>
</evidence>
<evidence type="ECO:0000256" key="5">
    <source>
        <dbReference type="ARBA" id="ARBA00023136"/>
    </source>
</evidence>
<evidence type="ECO:0000256" key="7">
    <source>
        <dbReference type="SAM" id="Phobius"/>
    </source>
</evidence>
<comment type="caution">
    <text evidence="9">The sequence shown here is derived from an EMBL/GenBank/DDBJ whole genome shotgun (WGS) entry which is preliminary data.</text>
</comment>
<dbReference type="PANTHER" id="PTHR14207:SF1">
    <property type="entry name" value="EMOPAMIL-BINDING PROTEIN-LIKE"/>
    <property type="match status" value="1"/>
</dbReference>
<gene>
    <name evidence="9" type="ORF">LTR09_000262</name>
</gene>
<evidence type="ECO:0000256" key="2">
    <source>
        <dbReference type="ARBA" id="ARBA00008337"/>
    </source>
</evidence>
<dbReference type="Pfam" id="PF05241">
    <property type="entry name" value="EBP"/>
    <property type="match status" value="1"/>
</dbReference>
<keyword evidence="10" id="KW-1185">Reference proteome</keyword>
<feature type="transmembrane region" description="Helical" evidence="7">
    <location>
        <begin position="191"/>
        <end position="214"/>
    </location>
</feature>
<evidence type="ECO:0000256" key="4">
    <source>
        <dbReference type="ARBA" id="ARBA00022989"/>
    </source>
</evidence>
<name>A0AAJ0GJB1_9PEZI</name>
<protein>
    <recommendedName>
        <fullName evidence="8">EXPERA domain-containing protein</fullName>
    </recommendedName>
</protein>
<dbReference type="Proteomes" id="UP001271007">
    <property type="component" value="Unassembled WGS sequence"/>
</dbReference>
<dbReference type="GO" id="GO:0016125">
    <property type="term" value="P:sterol metabolic process"/>
    <property type="evidence" value="ECO:0007669"/>
    <property type="project" value="InterPro"/>
</dbReference>
<evidence type="ECO:0000313" key="10">
    <source>
        <dbReference type="Proteomes" id="UP001271007"/>
    </source>
</evidence>
<keyword evidence="5 6" id="KW-0472">Membrane</keyword>
<comment type="subcellular location">
    <subcellularLocation>
        <location evidence="1">Membrane</location>
        <topology evidence="1">Multi-pass membrane protein</topology>
    </subcellularLocation>
</comment>
<feature type="transmembrane region" description="Helical" evidence="7">
    <location>
        <begin position="42"/>
        <end position="63"/>
    </location>
</feature>
<reference evidence="9" key="1">
    <citation type="submission" date="2023-04" db="EMBL/GenBank/DDBJ databases">
        <title>Black Yeasts Isolated from many extreme environments.</title>
        <authorList>
            <person name="Coleine C."/>
            <person name="Stajich J.E."/>
            <person name="Selbmann L."/>
        </authorList>
    </citation>
    <scope>NUCLEOTIDE SEQUENCE</scope>
    <source>
        <strain evidence="9">CCFEE 5312</strain>
    </source>
</reference>
<evidence type="ECO:0000259" key="8">
    <source>
        <dbReference type="PROSITE" id="PS51751"/>
    </source>
</evidence>
<evidence type="ECO:0000256" key="6">
    <source>
        <dbReference type="PROSITE-ProRule" id="PRU01087"/>
    </source>
</evidence>
<accession>A0AAJ0GJB1</accession>
<evidence type="ECO:0000313" key="9">
    <source>
        <dbReference type="EMBL" id="KAK3058697.1"/>
    </source>
</evidence>
<feature type="transmembrane region" description="Helical" evidence="7">
    <location>
        <begin position="75"/>
        <end position="94"/>
    </location>
</feature>
<feature type="domain" description="EXPERA" evidence="8">
    <location>
        <begin position="70"/>
        <end position="247"/>
    </location>
</feature>
<dbReference type="GO" id="GO:0047750">
    <property type="term" value="F:cholestenol delta-isomerase activity"/>
    <property type="evidence" value="ECO:0007669"/>
    <property type="project" value="InterPro"/>
</dbReference>